<keyword evidence="3" id="KW-0238">DNA-binding</keyword>
<dbReference type="CDD" id="cd08440">
    <property type="entry name" value="PBP2_LTTR_like_4"/>
    <property type="match status" value="1"/>
</dbReference>
<dbReference type="AlphaFoldDB" id="A0A2P1NM43"/>
<dbReference type="EMBL" id="CP027792">
    <property type="protein sequence ID" value="AVP58128.1"/>
    <property type="molecule type" value="Genomic_DNA"/>
</dbReference>
<evidence type="ECO:0000256" key="3">
    <source>
        <dbReference type="ARBA" id="ARBA00023125"/>
    </source>
</evidence>
<dbReference type="Proteomes" id="UP000241829">
    <property type="component" value="Chromosome"/>
</dbReference>
<dbReference type="PANTHER" id="PTHR30419:SF30">
    <property type="entry name" value="LYSR FAMILY TRANSCRIPTIONAL REGULATOR"/>
    <property type="match status" value="1"/>
</dbReference>
<protein>
    <submittedName>
        <fullName evidence="6">LysR family transcriptional regulator</fullName>
    </submittedName>
</protein>
<dbReference type="RefSeq" id="WP_106846681.1">
    <property type="nucleotide sequence ID" value="NZ_CP027792.1"/>
</dbReference>
<dbReference type="GO" id="GO:0005829">
    <property type="term" value="C:cytosol"/>
    <property type="evidence" value="ECO:0007669"/>
    <property type="project" value="TreeGrafter"/>
</dbReference>
<organism evidence="6 7">
    <name type="scientific">Pulveribacter suum</name>
    <dbReference type="NCBI Taxonomy" id="2116657"/>
    <lineage>
        <taxon>Bacteria</taxon>
        <taxon>Pseudomonadati</taxon>
        <taxon>Pseudomonadota</taxon>
        <taxon>Betaproteobacteria</taxon>
        <taxon>Burkholderiales</taxon>
        <taxon>Comamonadaceae</taxon>
        <taxon>Pulveribacter</taxon>
    </lineage>
</organism>
<name>A0A2P1NM43_9BURK</name>
<dbReference type="SUPFAM" id="SSF46785">
    <property type="entry name" value="Winged helix' DNA-binding domain"/>
    <property type="match status" value="1"/>
</dbReference>
<feature type="domain" description="HTH lysR-type" evidence="5">
    <location>
        <begin position="3"/>
        <end position="60"/>
    </location>
</feature>
<dbReference type="InterPro" id="IPR050950">
    <property type="entry name" value="HTH-type_LysR_regulators"/>
</dbReference>
<sequence length="301" mass="33157">MNVTLRQLQAFVAVADTGSFTLAAERLFVTQSALSALIKELELSLGLRLFDRSTRRLRLSTTGAELYPQIDKILHDLGGVISEVGNLKELQRGSVRVAVPQLLACTLLPGLMAQFRQLHPGVHLRLVDCGVESVTARVFSGEVDIGVGPEREANSDIAAAQLFRLPFMVVLPPGHALARRRRLRWDDLSGQPLITLQGQFTELLVSDVGEAARGLNKEAFTQVTFMTTALALVRAGLGITLCVPYARALVEQHGLVMRPIGTPVVERSFWAFTRRGRSLSPAAQKFLDFLHERLQQPEAFR</sequence>
<keyword evidence="4" id="KW-0804">Transcription</keyword>
<dbReference type="Pfam" id="PF00126">
    <property type="entry name" value="HTH_1"/>
    <property type="match status" value="1"/>
</dbReference>
<dbReference type="KEGG" id="melm:C7H73_10930"/>
<evidence type="ECO:0000259" key="5">
    <source>
        <dbReference type="PROSITE" id="PS50931"/>
    </source>
</evidence>
<dbReference type="Gene3D" id="1.10.10.10">
    <property type="entry name" value="Winged helix-like DNA-binding domain superfamily/Winged helix DNA-binding domain"/>
    <property type="match status" value="1"/>
</dbReference>
<dbReference type="InterPro" id="IPR005119">
    <property type="entry name" value="LysR_subst-bd"/>
</dbReference>
<evidence type="ECO:0000313" key="7">
    <source>
        <dbReference type="Proteomes" id="UP000241829"/>
    </source>
</evidence>
<evidence type="ECO:0000256" key="4">
    <source>
        <dbReference type="ARBA" id="ARBA00023163"/>
    </source>
</evidence>
<keyword evidence="2" id="KW-0805">Transcription regulation</keyword>
<dbReference type="InterPro" id="IPR000847">
    <property type="entry name" value="LysR_HTH_N"/>
</dbReference>
<dbReference type="SUPFAM" id="SSF53850">
    <property type="entry name" value="Periplasmic binding protein-like II"/>
    <property type="match status" value="1"/>
</dbReference>
<reference evidence="7" key="1">
    <citation type="submission" date="2018-03" db="EMBL/GenBank/DDBJ databases">
        <title>Genome sequencing of Melaminivora sp. strain SC2-7.</title>
        <authorList>
            <person name="Kim S.-J."/>
            <person name="Heo J."/>
            <person name="Ahn J.-H."/>
            <person name="Kwon S.-W."/>
        </authorList>
    </citation>
    <scope>NUCLEOTIDE SEQUENCE [LARGE SCALE GENOMIC DNA]</scope>
    <source>
        <strain evidence="7">SC2-7</strain>
    </source>
</reference>
<dbReference type="Pfam" id="PF03466">
    <property type="entry name" value="LysR_substrate"/>
    <property type="match status" value="1"/>
</dbReference>
<evidence type="ECO:0000313" key="6">
    <source>
        <dbReference type="EMBL" id="AVP58128.1"/>
    </source>
</evidence>
<dbReference type="Gene3D" id="3.40.190.290">
    <property type="match status" value="1"/>
</dbReference>
<evidence type="ECO:0000256" key="1">
    <source>
        <dbReference type="ARBA" id="ARBA00009437"/>
    </source>
</evidence>
<comment type="similarity">
    <text evidence="1">Belongs to the LysR transcriptional regulatory family.</text>
</comment>
<dbReference type="PROSITE" id="PS50931">
    <property type="entry name" value="HTH_LYSR"/>
    <property type="match status" value="1"/>
</dbReference>
<dbReference type="PRINTS" id="PR00039">
    <property type="entry name" value="HTHLYSR"/>
</dbReference>
<dbReference type="GO" id="GO:0003677">
    <property type="term" value="F:DNA binding"/>
    <property type="evidence" value="ECO:0007669"/>
    <property type="project" value="UniProtKB-KW"/>
</dbReference>
<dbReference type="PANTHER" id="PTHR30419">
    <property type="entry name" value="HTH-TYPE TRANSCRIPTIONAL REGULATOR YBHD"/>
    <property type="match status" value="1"/>
</dbReference>
<dbReference type="FunFam" id="1.10.10.10:FF:000001">
    <property type="entry name" value="LysR family transcriptional regulator"/>
    <property type="match status" value="1"/>
</dbReference>
<accession>A0A2P1NM43</accession>
<dbReference type="InterPro" id="IPR036388">
    <property type="entry name" value="WH-like_DNA-bd_sf"/>
</dbReference>
<gene>
    <name evidence="6" type="ORF">C7H73_10930</name>
</gene>
<keyword evidence="7" id="KW-1185">Reference proteome</keyword>
<dbReference type="InterPro" id="IPR036390">
    <property type="entry name" value="WH_DNA-bd_sf"/>
</dbReference>
<evidence type="ECO:0000256" key="2">
    <source>
        <dbReference type="ARBA" id="ARBA00023015"/>
    </source>
</evidence>
<dbReference type="OrthoDB" id="8675247at2"/>
<proteinExistence type="inferred from homology"/>
<dbReference type="GO" id="GO:0003700">
    <property type="term" value="F:DNA-binding transcription factor activity"/>
    <property type="evidence" value="ECO:0007669"/>
    <property type="project" value="InterPro"/>
</dbReference>